<evidence type="ECO:0000313" key="1">
    <source>
        <dbReference type="EMBL" id="KDQ58259.1"/>
    </source>
</evidence>
<protein>
    <submittedName>
        <fullName evidence="1">Uncharacterized protein</fullName>
    </submittedName>
</protein>
<name>A0A067PU38_9AGAM</name>
<accession>A0A067PU38</accession>
<evidence type="ECO:0000313" key="2">
    <source>
        <dbReference type="Proteomes" id="UP000027265"/>
    </source>
</evidence>
<proteinExistence type="predicted"/>
<dbReference type="HOGENOM" id="CLU_1731716_0_0_1"/>
<dbReference type="AlphaFoldDB" id="A0A067PU38"/>
<dbReference type="InParanoid" id="A0A067PU38"/>
<reference evidence="2" key="1">
    <citation type="journal article" date="2014" name="Proc. Natl. Acad. Sci. U.S.A.">
        <title>Extensive sampling of basidiomycete genomes demonstrates inadequacy of the white-rot/brown-rot paradigm for wood decay fungi.</title>
        <authorList>
            <person name="Riley R."/>
            <person name="Salamov A.A."/>
            <person name="Brown D.W."/>
            <person name="Nagy L.G."/>
            <person name="Floudas D."/>
            <person name="Held B.W."/>
            <person name="Levasseur A."/>
            <person name="Lombard V."/>
            <person name="Morin E."/>
            <person name="Otillar R."/>
            <person name="Lindquist E.A."/>
            <person name="Sun H."/>
            <person name="LaButti K.M."/>
            <person name="Schmutz J."/>
            <person name="Jabbour D."/>
            <person name="Luo H."/>
            <person name="Baker S.E."/>
            <person name="Pisabarro A.G."/>
            <person name="Walton J.D."/>
            <person name="Blanchette R.A."/>
            <person name="Henrissat B."/>
            <person name="Martin F."/>
            <person name="Cullen D."/>
            <person name="Hibbett D.S."/>
            <person name="Grigoriev I.V."/>
        </authorList>
    </citation>
    <scope>NUCLEOTIDE SEQUENCE [LARGE SCALE GENOMIC DNA]</scope>
    <source>
        <strain evidence="2">MUCL 33604</strain>
    </source>
</reference>
<dbReference type="Proteomes" id="UP000027265">
    <property type="component" value="Unassembled WGS sequence"/>
</dbReference>
<keyword evidence="2" id="KW-1185">Reference proteome</keyword>
<organism evidence="1 2">
    <name type="scientific">Jaapia argillacea MUCL 33604</name>
    <dbReference type="NCBI Taxonomy" id="933084"/>
    <lineage>
        <taxon>Eukaryota</taxon>
        <taxon>Fungi</taxon>
        <taxon>Dikarya</taxon>
        <taxon>Basidiomycota</taxon>
        <taxon>Agaricomycotina</taxon>
        <taxon>Agaricomycetes</taxon>
        <taxon>Agaricomycetidae</taxon>
        <taxon>Jaapiales</taxon>
        <taxon>Jaapiaceae</taxon>
        <taxon>Jaapia</taxon>
    </lineage>
</organism>
<dbReference type="EMBL" id="KL197718">
    <property type="protein sequence ID" value="KDQ58259.1"/>
    <property type="molecule type" value="Genomic_DNA"/>
</dbReference>
<sequence>MADPGWSATLETNRTASSLSLLCDLSDRSASLSRMEKCSQLFALEHAAPRNPGRDRSRLKNVHIRRSHIPCLEYDPKRWILRVLQRASVTRKKRMKVLRKVRLPKSTSPHQHCEIDRAASSHVSSKCTVVRYVCTYDLHGCTATPPSCCYQ</sequence>
<gene>
    <name evidence="1" type="ORF">JAAARDRAFT_261632</name>
</gene>